<evidence type="ECO:0000259" key="4">
    <source>
        <dbReference type="PROSITE" id="PS50888"/>
    </source>
</evidence>
<dbReference type="GO" id="GO:0046983">
    <property type="term" value="F:protein dimerization activity"/>
    <property type="evidence" value="ECO:0007669"/>
    <property type="project" value="InterPro"/>
</dbReference>
<dbReference type="InterPro" id="IPR055478">
    <property type="entry name" value="DUF7050"/>
</dbReference>
<dbReference type="SMART" id="SM00353">
    <property type="entry name" value="HLH"/>
    <property type="match status" value="1"/>
</dbReference>
<evidence type="ECO:0000256" key="2">
    <source>
        <dbReference type="ARBA" id="ARBA00023163"/>
    </source>
</evidence>
<name>A0A7J7MQC9_9MAGN</name>
<dbReference type="SUPFAM" id="SSF47459">
    <property type="entry name" value="HLH, helix-loop-helix DNA-binding domain"/>
    <property type="match status" value="1"/>
</dbReference>
<keyword evidence="6" id="KW-1185">Reference proteome</keyword>
<gene>
    <name evidence="5" type="ORF">GIB67_041596</name>
</gene>
<protein>
    <recommendedName>
        <fullName evidence="4">BHLH domain-containing protein</fullName>
    </recommendedName>
</protein>
<dbReference type="InterPro" id="IPR044658">
    <property type="entry name" value="bHLH92/bHLH041-like"/>
</dbReference>
<evidence type="ECO:0000256" key="3">
    <source>
        <dbReference type="SAM" id="MobiDB-lite"/>
    </source>
</evidence>
<dbReference type="OrthoDB" id="5778525at2759"/>
<evidence type="ECO:0000313" key="5">
    <source>
        <dbReference type="EMBL" id="KAF6157135.1"/>
    </source>
</evidence>
<accession>A0A7J7MQC9</accession>
<dbReference type="PROSITE" id="PS50888">
    <property type="entry name" value="BHLH"/>
    <property type="match status" value="1"/>
</dbReference>
<keyword evidence="2" id="KW-0804">Transcription</keyword>
<dbReference type="AlphaFoldDB" id="A0A7J7MQC9"/>
<dbReference type="InterPro" id="IPR055477">
    <property type="entry name" value="DUF7049"/>
</dbReference>
<dbReference type="InterPro" id="IPR011598">
    <property type="entry name" value="bHLH_dom"/>
</dbReference>
<organism evidence="5 6">
    <name type="scientific">Kingdonia uniflora</name>
    <dbReference type="NCBI Taxonomy" id="39325"/>
    <lineage>
        <taxon>Eukaryota</taxon>
        <taxon>Viridiplantae</taxon>
        <taxon>Streptophyta</taxon>
        <taxon>Embryophyta</taxon>
        <taxon>Tracheophyta</taxon>
        <taxon>Spermatophyta</taxon>
        <taxon>Magnoliopsida</taxon>
        <taxon>Ranunculales</taxon>
        <taxon>Circaeasteraceae</taxon>
        <taxon>Kingdonia</taxon>
    </lineage>
</organism>
<dbReference type="EMBL" id="JACGCM010001281">
    <property type="protein sequence ID" value="KAF6157135.1"/>
    <property type="molecule type" value="Genomic_DNA"/>
</dbReference>
<feature type="compositionally biased region" description="Basic residues" evidence="3">
    <location>
        <begin position="329"/>
        <end position="340"/>
    </location>
</feature>
<dbReference type="Pfam" id="PF23133">
    <property type="entry name" value="DUF7050"/>
    <property type="match status" value="1"/>
</dbReference>
<evidence type="ECO:0000256" key="1">
    <source>
        <dbReference type="ARBA" id="ARBA00023015"/>
    </source>
</evidence>
<reference evidence="5 6" key="1">
    <citation type="journal article" date="2020" name="IScience">
        <title>Genome Sequencing of the Endangered Kingdonia uniflora (Circaeasteraceae, Ranunculales) Reveals Potential Mechanisms of Evolutionary Specialization.</title>
        <authorList>
            <person name="Sun Y."/>
            <person name="Deng T."/>
            <person name="Zhang A."/>
            <person name="Moore M.J."/>
            <person name="Landis J.B."/>
            <person name="Lin N."/>
            <person name="Zhang H."/>
            <person name="Zhang X."/>
            <person name="Huang J."/>
            <person name="Zhang X."/>
            <person name="Sun H."/>
            <person name="Wang H."/>
        </authorList>
    </citation>
    <scope>NUCLEOTIDE SEQUENCE [LARGE SCALE GENOMIC DNA]</scope>
    <source>
        <strain evidence="5">TB1705</strain>
        <tissue evidence="5">Leaf</tissue>
    </source>
</reference>
<dbReference type="Gene3D" id="4.10.280.10">
    <property type="entry name" value="Helix-loop-helix DNA-binding domain"/>
    <property type="match status" value="1"/>
</dbReference>
<feature type="domain" description="BHLH" evidence="4">
    <location>
        <begin position="326"/>
        <end position="375"/>
    </location>
</feature>
<dbReference type="PANTHER" id="PTHR46665">
    <property type="entry name" value="TRANSCRIPTION FACTOR BHLH041-RELATED-RELATED"/>
    <property type="match status" value="1"/>
</dbReference>
<keyword evidence="1" id="KW-0805">Transcription regulation</keyword>
<dbReference type="InterPro" id="IPR036638">
    <property type="entry name" value="HLH_DNA-bd_sf"/>
</dbReference>
<dbReference type="Pfam" id="PF23132">
    <property type="entry name" value="DUF7049"/>
    <property type="match status" value="1"/>
</dbReference>
<proteinExistence type="predicted"/>
<dbReference type="PANTHER" id="PTHR46665:SF1">
    <property type="entry name" value="SPERMATOGENESIS- AND OOGENESIS-SPECIFIC BASIC HELIX-LOOP-HELIX-CONTAINING PROTEIN 1"/>
    <property type="match status" value="1"/>
</dbReference>
<comment type="caution">
    <text evidence="5">The sequence shown here is derived from an EMBL/GenBank/DDBJ whole genome shotgun (WGS) entry which is preliminary data.</text>
</comment>
<dbReference type="Pfam" id="PF00010">
    <property type="entry name" value="HLH"/>
    <property type="match status" value="1"/>
</dbReference>
<dbReference type="Proteomes" id="UP000541444">
    <property type="component" value="Unassembled WGS sequence"/>
</dbReference>
<evidence type="ECO:0000313" key="6">
    <source>
        <dbReference type="Proteomes" id="UP000541444"/>
    </source>
</evidence>
<feature type="region of interest" description="Disordered" evidence="3">
    <location>
        <begin position="317"/>
        <end position="341"/>
    </location>
</feature>
<sequence>MDSLFILNDEARTPFLQTLAQALGCTYLSLWSSYPLPSNNRLFSVAGWWSHHESDQPSSSSSLCLARRLFETYRQTLHIVESGYVPGLAFKQGIPYMELKAPELFYRASTEIQKQFYQEAGIKTAVFAGCKSGEMEIGMSTTSHINMEMEMKKWFPAENWPSSSSSSLRSVSIESPEYSSLLLDINPYTSHIPESPIDHHQAIRPASISFQPHQQKMQPYVNQLLMPFSNMESNVDAVMVQAILSVISASSSSSSSSYQVQQGITNNSNINQERGAFKKYVSSLGHNVRVRTNPRRQGMFKRAVTFLRNINLRTMEDEAKGSRPANSQLHHKMSERKRREKLNESFQGLRSLLPPTSKKDKATLLSHTRDYLGTLKAEIYELKQKNQLLESRLLHAKGTSKGENDISLNERATIEITEASESLSKEREMLLRVTIRGACDIINLIIKILEFLKQVKDVSLVLMEADNQSSSFNQVLLRLKIKGCDWDKLAFKETMEKIVADVTQ</sequence>